<dbReference type="Gene3D" id="3.40.50.300">
    <property type="entry name" value="P-loop containing nucleotide triphosphate hydrolases"/>
    <property type="match status" value="1"/>
</dbReference>
<dbReference type="STRING" id="797299.HALLA_05785"/>
<dbReference type="GO" id="GO:0005524">
    <property type="term" value="F:ATP binding"/>
    <property type="evidence" value="ECO:0007669"/>
    <property type="project" value="UniProtKB-KW"/>
</dbReference>
<dbReference type="InterPro" id="IPR027417">
    <property type="entry name" value="P-loop_NTPase"/>
</dbReference>
<dbReference type="PANTHER" id="PTHR30591:SF1">
    <property type="entry name" value="RECBCD ENZYME SUBUNIT RECC"/>
    <property type="match status" value="1"/>
</dbReference>
<protein>
    <recommendedName>
        <fullName evidence="11">PD-(D/E)XK endonuclease-like domain-containing protein</fullName>
    </recommendedName>
</protein>
<gene>
    <name evidence="9" type="ORF">HALLA_05785</name>
</gene>
<dbReference type="AlphaFoldDB" id="W0JTU4"/>
<keyword evidence="5" id="KW-0269">Exonuclease</keyword>
<evidence type="ECO:0000256" key="5">
    <source>
        <dbReference type="ARBA" id="ARBA00022839"/>
    </source>
</evidence>
<dbReference type="GO" id="GO:0003677">
    <property type="term" value="F:DNA binding"/>
    <property type="evidence" value="ECO:0007669"/>
    <property type="project" value="UniProtKB-KW"/>
</dbReference>
<keyword evidence="6" id="KW-0067">ATP-binding</keyword>
<dbReference type="KEGG" id="hlr:HALLA_05785"/>
<evidence type="ECO:0000256" key="4">
    <source>
        <dbReference type="ARBA" id="ARBA00022801"/>
    </source>
</evidence>
<keyword evidence="1" id="KW-0540">Nuclease</keyword>
<sequence length="1080" mass="123707">MLLPESFTQRLIRETLDRAREGEFSDPVQDLARRLPSDEDDVVESLYEELNEYYRCTDAGDDHQELVDLATDLDNTYACESSQRRLEQFSALTDVLEELAAELSVDQLDDENGDDIVPYVSRSHFVSAARDYIQQHFADEFEGVSWIGITTISVFDNPTLRLLLEIGEQHDNADLHFFLGAGSYDRQRQRLQEIPDVEIGEAVETRHFESESADFLFDATDGDPDTSIPDELEFIEAPERRREVEYLAQDIRGKLADGYDPSDIVVVARNIDSYTTPIQDIFESNSLPYHLETKTALAHAPSYRFLVATFDLIQAAIDGEEIGYDTLVDPLRLGFCLPAERRYHWPLRDRVFLYLEQRLHDAEQRNGERTFGEWQRTVANLSGWEEPRERMESFLEWVSEQQGSPPATGEELRDLVRSLVNDYMYQMVSERRSRPDGPGIDATRSQLTDQHTTAIAENVYNSAAQVGRHYEYLQEIFENEDADNEDGWEPSWEEASQALFDVLGGGSVRQQQKDGNAIRVVDAGDTFFMDAEHVHLLGLSRGDFPVEREEATFLHEKLRTRVAAESATGTAPFFRLASQETQHKVDVDYYELALQVSSDSVTVSHQFRDTEGNEVPWSAFVDLIEKDESADYVTRIRSDQWLPEPGTTGFAESWETLGPRISERDRQRLIQHHANRDWPERTAPEISADDLEAMSTLTDRSTYTEQVRPRYDRYVQPPTQITVSPDEPAFDDIDLEEVIGSPVSVHELDLFSQCQLKFYFYQFLFNFSGDDVRRQEIPFYSGSVTNYRFGELPRIIRHQYTGDESRSAWHKIIEQELRDRQSLTDEFDNRDEVRAWVQDEFTPYVDHMIGGQLADEYTLVEQEEASNEPHERQWTWQQEHRVAVDDADADVWMPGHRRDILPHDDGYVLPVHQVRHSSYAEKATKSCWEGSQYRTEGCGSLCESCNNLDDCGHNTKFMLDHRIHLLPYAEDDCAGYVFQDQYESGTHTRHGLIKQNHAAAIRGGIDNGPEANLGPANQIPSGGWYSKQGEWEDDLTSHLEAFLPTDDGSDYAAERGFVNRGGCESCVYRSMCGIPDGGDF</sequence>
<evidence type="ECO:0000256" key="8">
    <source>
        <dbReference type="ARBA" id="ARBA00023204"/>
    </source>
</evidence>
<evidence type="ECO:0000256" key="1">
    <source>
        <dbReference type="ARBA" id="ARBA00022722"/>
    </source>
</evidence>
<evidence type="ECO:0000256" key="2">
    <source>
        <dbReference type="ARBA" id="ARBA00022741"/>
    </source>
</evidence>
<evidence type="ECO:0000313" key="10">
    <source>
        <dbReference type="Proteomes" id="UP000019024"/>
    </source>
</evidence>
<dbReference type="SUPFAM" id="SSF52540">
    <property type="entry name" value="P-loop containing nucleoside triphosphate hydrolases"/>
    <property type="match status" value="1"/>
</dbReference>
<keyword evidence="8" id="KW-0234">DNA repair</keyword>
<dbReference type="EMBL" id="CP007055">
    <property type="protein sequence ID" value="AHG00727.1"/>
    <property type="molecule type" value="Genomic_DNA"/>
</dbReference>
<dbReference type="GO" id="GO:0004527">
    <property type="term" value="F:exonuclease activity"/>
    <property type="evidence" value="ECO:0007669"/>
    <property type="project" value="UniProtKB-KW"/>
</dbReference>
<keyword evidence="2" id="KW-0547">Nucleotide-binding</keyword>
<dbReference type="PANTHER" id="PTHR30591">
    <property type="entry name" value="RECBCD ENZYME SUBUNIT RECC"/>
    <property type="match status" value="1"/>
</dbReference>
<keyword evidence="10" id="KW-1185">Reference proteome</keyword>
<name>W0JTU4_9EURY</name>
<dbReference type="GO" id="GO:0006281">
    <property type="term" value="P:DNA repair"/>
    <property type="evidence" value="ECO:0007669"/>
    <property type="project" value="UniProtKB-KW"/>
</dbReference>
<evidence type="ECO:0000256" key="6">
    <source>
        <dbReference type="ARBA" id="ARBA00022840"/>
    </source>
</evidence>
<dbReference type="GO" id="GO:0006310">
    <property type="term" value="P:DNA recombination"/>
    <property type="evidence" value="ECO:0007669"/>
    <property type="project" value="TreeGrafter"/>
</dbReference>
<evidence type="ECO:0000256" key="7">
    <source>
        <dbReference type="ARBA" id="ARBA00023125"/>
    </source>
</evidence>
<reference evidence="9 10" key="1">
    <citation type="submission" date="2014-01" db="EMBL/GenBank/DDBJ databases">
        <authorList>
            <consortium name="DOE Joint Genome Institute"/>
            <person name="Anderson I."/>
            <person name="Huntemann M."/>
            <person name="Han J."/>
            <person name="Chen A."/>
            <person name="Kyrpides N."/>
            <person name="Mavromatis K."/>
            <person name="Markowitz V."/>
            <person name="Palaniappan K."/>
            <person name="Ivanova N."/>
            <person name="Schaumberg A."/>
            <person name="Pati A."/>
            <person name="Liolios K."/>
            <person name="Nordberg H.P."/>
            <person name="Cantor M.N."/>
            <person name="Hua S.X."/>
            <person name="Woyke T."/>
        </authorList>
    </citation>
    <scope>NUCLEOTIDE SEQUENCE [LARGE SCALE GENOMIC DNA]</scope>
    <source>
        <strain evidence="9 10">XH-48</strain>
    </source>
</reference>
<evidence type="ECO:0000256" key="3">
    <source>
        <dbReference type="ARBA" id="ARBA00022763"/>
    </source>
</evidence>
<dbReference type="eggNOG" id="arCOG08967">
    <property type="taxonomic scope" value="Archaea"/>
</dbReference>
<keyword evidence="3" id="KW-0227">DNA damage</keyword>
<keyword evidence="7" id="KW-0238">DNA-binding</keyword>
<proteinExistence type="predicted"/>
<dbReference type="HOGENOM" id="CLU_286150_0_0_2"/>
<evidence type="ECO:0000313" key="9">
    <source>
        <dbReference type="EMBL" id="AHG00727.1"/>
    </source>
</evidence>
<dbReference type="Proteomes" id="UP000019024">
    <property type="component" value="Chromosome"/>
</dbReference>
<organism evidence="9 10">
    <name type="scientific">Halostagnicola larsenii XH-48</name>
    <dbReference type="NCBI Taxonomy" id="797299"/>
    <lineage>
        <taxon>Archaea</taxon>
        <taxon>Methanobacteriati</taxon>
        <taxon>Methanobacteriota</taxon>
        <taxon>Stenosarchaea group</taxon>
        <taxon>Halobacteria</taxon>
        <taxon>Halobacteriales</taxon>
        <taxon>Natrialbaceae</taxon>
        <taxon>Halostagnicola</taxon>
    </lineage>
</organism>
<evidence type="ECO:0008006" key="11">
    <source>
        <dbReference type="Google" id="ProtNLM"/>
    </source>
</evidence>
<keyword evidence="4" id="KW-0378">Hydrolase</keyword>
<accession>W0JTU4</accession>